<dbReference type="CDD" id="cd02846">
    <property type="entry name" value="PAZ_argonaute_like"/>
    <property type="match status" value="1"/>
</dbReference>
<dbReference type="PROSITE" id="PS50822">
    <property type="entry name" value="PIWI"/>
    <property type="match status" value="1"/>
</dbReference>
<dbReference type="Gene3D" id="2.170.260.10">
    <property type="entry name" value="paz domain"/>
    <property type="match status" value="1"/>
</dbReference>
<evidence type="ECO:0000256" key="1">
    <source>
        <dbReference type="RuleBase" id="RU361178"/>
    </source>
</evidence>
<evidence type="ECO:0000259" key="2">
    <source>
        <dbReference type="PROSITE" id="PS50821"/>
    </source>
</evidence>
<dbReference type="CDD" id="cd04657">
    <property type="entry name" value="Piwi_ago-like"/>
    <property type="match status" value="1"/>
</dbReference>
<comment type="similarity">
    <text evidence="1">Belongs to the argonaute family.</text>
</comment>
<organism evidence="4 5">
    <name type="scientific">Piromyces finnis</name>
    <dbReference type="NCBI Taxonomy" id="1754191"/>
    <lineage>
        <taxon>Eukaryota</taxon>
        <taxon>Fungi</taxon>
        <taxon>Fungi incertae sedis</taxon>
        <taxon>Chytridiomycota</taxon>
        <taxon>Chytridiomycota incertae sedis</taxon>
        <taxon>Neocallimastigomycetes</taxon>
        <taxon>Neocallimastigales</taxon>
        <taxon>Neocallimastigaceae</taxon>
        <taxon>Piromyces</taxon>
    </lineage>
</organism>
<dbReference type="STRING" id="1754191.A0A1Y1V3S5"/>
<name>A0A1Y1V3S5_9FUNG</name>
<dbReference type="AlphaFoldDB" id="A0A1Y1V3S5"/>
<proteinExistence type="inferred from homology"/>
<protein>
    <submittedName>
        <fullName evidence="4">Piwi-domain-containing protein</fullName>
    </submittedName>
</protein>
<dbReference type="SMART" id="SM00950">
    <property type="entry name" value="Piwi"/>
    <property type="match status" value="1"/>
</dbReference>
<feature type="domain" description="Piwi" evidence="3">
    <location>
        <begin position="507"/>
        <end position="808"/>
    </location>
</feature>
<evidence type="ECO:0000313" key="4">
    <source>
        <dbReference type="EMBL" id="ORX45810.1"/>
    </source>
</evidence>
<dbReference type="InterPro" id="IPR003100">
    <property type="entry name" value="PAZ_dom"/>
</dbReference>
<dbReference type="InterPro" id="IPR032473">
    <property type="entry name" value="Argonaute_Mid_dom"/>
</dbReference>
<dbReference type="OrthoDB" id="10252740at2759"/>
<dbReference type="SUPFAM" id="SSF53098">
    <property type="entry name" value="Ribonuclease H-like"/>
    <property type="match status" value="1"/>
</dbReference>
<accession>A0A1Y1V3S5</accession>
<keyword evidence="5" id="KW-1185">Reference proteome</keyword>
<dbReference type="Pfam" id="PF02171">
    <property type="entry name" value="Piwi"/>
    <property type="match status" value="1"/>
</dbReference>
<comment type="caution">
    <text evidence="4">The sequence shown here is derived from an EMBL/GenBank/DDBJ whole genome shotgun (WGS) entry which is preliminary data.</text>
</comment>
<dbReference type="Gene3D" id="3.30.420.10">
    <property type="entry name" value="Ribonuclease H-like superfamily/Ribonuclease H"/>
    <property type="match status" value="1"/>
</dbReference>
<dbReference type="InterPro" id="IPR012337">
    <property type="entry name" value="RNaseH-like_sf"/>
</dbReference>
<feature type="domain" description="PAZ" evidence="2">
    <location>
        <begin position="216"/>
        <end position="331"/>
    </location>
</feature>
<sequence length="845" mass="96597">MSALIKPALPKRPDTLKSGRPVTLDSNFFVVRHVLDGIIYQYDVSIEPEIPSSRCREIFRSWETDNKELLQNILPVYDGRSTMYTRKKLNIEKDVQKFDLKIYKKEDKEKRGRPQNFVFTIKKVGEIDMNRLHMFLNGKVNTCPEETIMAIDIILRNKPSLIFTPIGRCFFNREDYQAAYGGIEFWRGYYQSVRAGNGKIFINMDIAAASFYEPAPALKILARAIGRDERDIRGPLSEGEIKKAERELKNLKFVTTHSGGKRRRYKISGITTVPADQLTFQIGKTDQKDSVYNYFQNRYGIRLRFPYLPCIIADNPKKHIYMPIEVCEVIEGQRFSRKLNEKQTSDMIKFTCVPPNKRADAILKGINTLSDPLNSEYHEAYEIEFDTNMTSVNAHVLPEPRVYYNQRGHERSIKPSFGKWNLKDKVLARCNEFKSWAVVVFLPDYKMNPNQVMNFIRTLKDTCDAEGMPTPQRDPPIMNANPNGNIKNILAQSYQDAHSCYGCPPQLILCILPDTKAALYNSIKRVSDTELGVPTQCVQSIKVQKPNRMYCANVSLKMNVKLGGVNSYLGDQLKFVTERPTMIFGADVTHPPPDGDPNRSSIVSVVGSMDAQCARFAAALRTQQAKLEIIQDIKNMVKELLVAFHKATGTKPERILFYRDGISEGQFNDALRIEIRDIFAAFEELESGYRPKLTYVVVQKRHHAKFFPRNREDADRSGNVLPGTVVDTTVTHPSNFDFYLCSHAGLQGTSKPSHYYVIYDENNFNSEGLQSLTYNLCYLYCRATCSVSIPPPVYYAHLAASRARCYLKGWDDTASETSSNRNGDPNNNYNLTQVVPNLRKFMYYM</sequence>
<dbReference type="PANTHER" id="PTHR22891">
    <property type="entry name" value="EUKARYOTIC TRANSLATION INITIATION FACTOR 2C"/>
    <property type="match status" value="1"/>
</dbReference>
<dbReference type="InterPro" id="IPR036085">
    <property type="entry name" value="PAZ_dom_sf"/>
</dbReference>
<dbReference type="SMART" id="SM01163">
    <property type="entry name" value="DUF1785"/>
    <property type="match status" value="1"/>
</dbReference>
<dbReference type="InterPro" id="IPR036397">
    <property type="entry name" value="RNaseH_sf"/>
</dbReference>
<dbReference type="Pfam" id="PF08699">
    <property type="entry name" value="ArgoL1"/>
    <property type="match status" value="1"/>
</dbReference>
<dbReference type="PROSITE" id="PS50821">
    <property type="entry name" value="PAZ"/>
    <property type="match status" value="1"/>
</dbReference>
<dbReference type="SMART" id="SM00949">
    <property type="entry name" value="PAZ"/>
    <property type="match status" value="1"/>
</dbReference>
<evidence type="ECO:0000259" key="3">
    <source>
        <dbReference type="PROSITE" id="PS50822"/>
    </source>
</evidence>
<dbReference type="Gene3D" id="3.40.50.2300">
    <property type="match status" value="1"/>
</dbReference>
<dbReference type="Pfam" id="PF16486">
    <property type="entry name" value="ArgoN"/>
    <property type="match status" value="1"/>
</dbReference>
<gene>
    <name evidence="4" type="ORF">BCR36DRAFT_399097</name>
</gene>
<reference evidence="4 5" key="1">
    <citation type="submission" date="2016-08" db="EMBL/GenBank/DDBJ databases">
        <title>Genomes of anaerobic fungi encode conserved fungal cellulosomes for biomass hydrolysis.</title>
        <authorList>
            <consortium name="DOE Joint Genome Institute"/>
            <person name="Haitjema C.H."/>
            <person name="Gilmore S.P."/>
            <person name="Henske J.K."/>
            <person name="Solomon K.V."/>
            <person name="De Groot R."/>
            <person name="Kuo A."/>
            <person name="Mondo S.J."/>
            <person name="Salamov A.A."/>
            <person name="Labutti K."/>
            <person name="Zhao Z."/>
            <person name="Chiniquy J."/>
            <person name="Barry K."/>
            <person name="Brewer H.M."/>
            <person name="Purvine S.O."/>
            <person name="Wright A.T."/>
            <person name="Boxma B."/>
            <person name="Van Alen T."/>
            <person name="Hackstein J.H."/>
            <person name="Baker S.E."/>
            <person name="Grigoriev I.V."/>
            <person name="O'Malley M.A."/>
        </authorList>
    </citation>
    <scope>NUCLEOTIDE SEQUENCE [LARGE SCALE GENOMIC DNA]</scope>
    <source>
        <strain evidence="5">finn</strain>
    </source>
</reference>
<dbReference type="SUPFAM" id="SSF101690">
    <property type="entry name" value="PAZ domain"/>
    <property type="match status" value="1"/>
</dbReference>
<reference evidence="4 5" key="2">
    <citation type="submission" date="2016-08" db="EMBL/GenBank/DDBJ databases">
        <title>Pervasive Adenine N6-methylation of Active Genes in Fungi.</title>
        <authorList>
            <consortium name="DOE Joint Genome Institute"/>
            <person name="Mondo S.J."/>
            <person name="Dannebaum R.O."/>
            <person name="Kuo R.C."/>
            <person name="Labutti K."/>
            <person name="Haridas S."/>
            <person name="Kuo A."/>
            <person name="Salamov A."/>
            <person name="Ahrendt S.R."/>
            <person name="Lipzen A."/>
            <person name="Sullivan W."/>
            <person name="Andreopoulos W.B."/>
            <person name="Clum A."/>
            <person name="Lindquist E."/>
            <person name="Daum C."/>
            <person name="Ramamoorthy G.K."/>
            <person name="Gryganskyi A."/>
            <person name="Culley D."/>
            <person name="Magnuson J.K."/>
            <person name="James T.Y."/>
            <person name="O'Malley M.A."/>
            <person name="Stajich J.E."/>
            <person name="Spatafora J.W."/>
            <person name="Visel A."/>
            <person name="Grigoriev I.V."/>
        </authorList>
    </citation>
    <scope>NUCLEOTIDE SEQUENCE [LARGE SCALE GENOMIC DNA]</scope>
    <source>
        <strain evidence="5">finn</strain>
    </source>
</reference>
<dbReference type="InterPro" id="IPR003165">
    <property type="entry name" value="Piwi"/>
</dbReference>
<dbReference type="EMBL" id="MCFH01000038">
    <property type="protein sequence ID" value="ORX45810.1"/>
    <property type="molecule type" value="Genomic_DNA"/>
</dbReference>
<dbReference type="Proteomes" id="UP000193719">
    <property type="component" value="Unassembled WGS sequence"/>
</dbReference>
<dbReference type="InterPro" id="IPR045246">
    <property type="entry name" value="Piwi_ago-like"/>
</dbReference>
<dbReference type="GO" id="GO:0003723">
    <property type="term" value="F:RNA binding"/>
    <property type="evidence" value="ECO:0007669"/>
    <property type="project" value="InterPro"/>
</dbReference>
<dbReference type="InterPro" id="IPR014811">
    <property type="entry name" value="ArgoL1"/>
</dbReference>
<evidence type="ECO:0000313" key="5">
    <source>
        <dbReference type="Proteomes" id="UP000193719"/>
    </source>
</evidence>
<dbReference type="InterPro" id="IPR032474">
    <property type="entry name" value="Argonaute_N"/>
</dbReference>
<dbReference type="Pfam" id="PF02170">
    <property type="entry name" value="PAZ"/>
    <property type="match status" value="1"/>
</dbReference>
<dbReference type="Pfam" id="PF16487">
    <property type="entry name" value="ArgoMid"/>
    <property type="match status" value="1"/>
</dbReference>